<reference evidence="1" key="1">
    <citation type="journal article" date="2014" name="Int. J. Syst. Evol. Microbiol.">
        <title>Complete genome sequence of Corynebacterium casei LMG S-19264T (=DSM 44701T), isolated from a smear-ripened cheese.</title>
        <authorList>
            <consortium name="US DOE Joint Genome Institute (JGI-PGF)"/>
            <person name="Walter F."/>
            <person name="Albersmeier A."/>
            <person name="Kalinowski J."/>
            <person name="Ruckert C."/>
        </authorList>
    </citation>
    <scope>NUCLEOTIDE SEQUENCE</scope>
    <source>
        <strain evidence="1">CGMCC 1.15034</strain>
    </source>
</reference>
<evidence type="ECO:0000313" key="2">
    <source>
        <dbReference type="Proteomes" id="UP000625079"/>
    </source>
</evidence>
<gene>
    <name evidence="1" type="ORF">GCM10010987_56020</name>
</gene>
<accession>A0AA87W9M8</accession>
<protein>
    <submittedName>
        <fullName evidence="1">Uncharacterized protein</fullName>
    </submittedName>
</protein>
<reference evidence="1" key="2">
    <citation type="submission" date="2022-12" db="EMBL/GenBank/DDBJ databases">
        <authorList>
            <person name="Sun Q."/>
            <person name="Zhou Y."/>
        </authorList>
    </citation>
    <scope>NUCLEOTIDE SEQUENCE</scope>
    <source>
        <strain evidence="1">CGMCC 1.15034</strain>
    </source>
</reference>
<dbReference type="EMBL" id="BMHC01000015">
    <property type="protein sequence ID" value="GGI29748.1"/>
    <property type="molecule type" value="Genomic_DNA"/>
</dbReference>
<name>A0AA87W9M8_9BRAD</name>
<comment type="caution">
    <text evidence="1">The sequence shown here is derived from an EMBL/GenBank/DDBJ whole genome shotgun (WGS) entry which is preliminary data.</text>
</comment>
<organism evidence="1 2">
    <name type="scientific">Bradyrhizobium guangdongense</name>
    <dbReference type="NCBI Taxonomy" id="1325090"/>
    <lineage>
        <taxon>Bacteria</taxon>
        <taxon>Pseudomonadati</taxon>
        <taxon>Pseudomonadota</taxon>
        <taxon>Alphaproteobacteria</taxon>
        <taxon>Hyphomicrobiales</taxon>
        <taxon>Nitrobacteraceae</taxon>
        <taxon>Bradyrhizobium</taxon>
    </lineage>
</organism>
<dbReference type="Proteomes" id="UP000625079">
    <property type="component" value="Unassembled WGS sequence"/>
</dbReference>
<proteinExistence type="predicted"/>
<sequence length="87" mass="9382">MPVGVEPTLSTCCAEAGITAAIASAAIAARPKRFIASPFGSDRWWLSHVVIADVAGRAVSAYFHQYENLATVSRTMQVIFMHMKEAV</sequence>
<evidence type="ECO:0000313" key="1">
    <source>
        <dbReference type="EMBL" id="GGI29748.1"/>
    </source>
</evidence>
<dbReference type="AlphaFoldDB" id="A0AA87W9M8"/>